<evidence type="ECO:0000313" key="2">
    <source>
        <dbReference type="Proteomes" id="UP001046870"/>
    </source>
</evidence>
<organism evidence="1 2">
    <name type="scientific">Megalops atlanticus</name>
    <name type="common">Tarpon</name>
    <name type="synonym">Clupea gigantea</name>
    <dbReference type="NCBI Taxonomy" id="7932"/>
    <lineage>
        <taxon>Eukaryota</taxon>
        <taxon>Metazoa</taxon>
        <taxon>Chordata</taxon>
        <taxon>Craniata</taxon>
        <taxon>Vertebrata</taxon>
        <taxon>Euteleostomi</taxon>
        <taxon>Actinopterygii</taxon>
        <taxon>Neopterygii</taxon>
        <taxon>Teleostei</taxon>
        <taxon>Elopiformes</taxon>
        <taxon>Megalopidae</taxon>
        <taxon>Megalops</taxon>
    </lineage>
</organism>
<dbReference type="Proteomes" id="UP001046870">
    <property type="component" value="Chromosome 21"/>
</dbReference>
<comment type="caution">
    <text evidence="1">The sequence shown here is derived from an EMBL/GenBank/DDBJ whole genome shotgun (WGS) entry which is preliminary data.</text>
</comment>
<keyword evidence="2" id="KW-1185">Reference proteome</keyword>
<evidence type="ECO:0000313" key="1">
    <source>
        <dbReference type="EMBL" id="KAG7457865.1"/>
    </source>
</evidence>
<reference evidence="1" key="1">
    <citation type="submission" date="2021-01" db="EMBL/GenBank/DDBJ databases">
        <authorList>
            <person name="Zahm M."/>
            <person name="Roques C."/>
            <person name="Cabau C."/>
            <person name="Klopp C."/>
            <person name="Donnadieu C."/>
            <person name="Jouanno E."/>
            <person name="Lampietro C."/>
            <person name="Louis A."/>
            <person name="Herpin A."/>
            <person name="Echchiki A."/>
            <person name="Berthelot C."/>
            <person name="Parey E."/>
            <person name="Roest-Crollius H."/>
            <person name="Braasch I."/>
            <person name="Postlethwait J."/>
            <person name="Bobe J."/>
            <person name="Montfort J."/>
            <person name="Bouchez O."/>
            <person name="Begum T."/>
            <person name="Mejri S."/>
            <person name="Adams A."/>
            <person name="Chen W.-J."/>
            <person name="Guiguen Y."/>
        </authorList>
    </citation>
    <scope>NUCLEOTIDE SEQUENCE</scope>
    <source>
        <strain evidence="1">YG-15Mar2019-1</strain>
        <tissue evidence="1">Brain</tissue>
    </source>
</reference>
<gene>
    <name evidence="1" type="ORF">MATL_G00231890</name>
</gene>
<dbReference type="EMBL" id="JAFDVH010000021">
    <property type="protein sequence ID" value="KAG7457865.1"/>
    <property type="molecule type" value="Genomic_DNA"/>
</dbReference>
<proteinExistence type="predicted"/>
<accession>A0A9D3SWF0</accession>
<sequence>MLYHPSISHVKVSVCISACLKDISSWVVDRRLKPSLAETGTSHRDLSSFTCRWNPQGSLLSQVFQTQRQEHRGQRTAETQLFPALV</sequence>
<dbReference type="AlphaFoldDB" id="A0A9D3SWF0"/>
<protein>
    <submittedName>
        <fullName evidence="1">Uncharacterized protein</fullName>
    </submittedName>
</protein>
<name>A0A9D3SWF0_MEGAT</name>